<reference evidence="2" key="1">
    <citation type="journal article" date="2019" name="Sci. Rep.">
        <title>Draft genome of Tanacetum cinerariifolium, the natural source of mosquito coil.</title>
        <authorList>
            <person name="Yamashiro T."/>
            <person name="Shiraishi A."/>
            <person name="Satake H."/>
            <person name="Nakayama K."/>
        </authorList>
    </citation>
    <scope>NUCLEOTIDE SEQUENCE</scope>
</reference>
<feature type="compositionally biased region" description="Basic and acidic residues" evidence="1">
    <location>
        <begin position="39"/>
        <end position="51"/>
    </location>
</feature>
<feature type="non-terminal residue" evidence="2">
    <location>
        <position position="60"/>
    </location>
</feature>
<accession>A0A699XRG8</accession>
<comment type="caution">
    <text evidence="2">The sequence shown here is derived from an EMBL/GenBank/DDBJ whole genome shotgun (WGS) entry which is preliminary data.</text>
</comment>
<proteinExistence type="predicted"/>
<feature type="region of interest" description="Disordered" evidence="1">
    <location>
        <begin position="39"/>
        <end position="60"/>
    </location>
</feature>
<feature type="non-terminal residue" evidence="2">
    <location>
        <position position="1"/>
    </location>
</feature>
<evidence type="ECO:0000313" key="2">
    <source>
        <dbReference type="EMBL" id="GFD60558.1"/>
    </source>
</evidence>
<dbReference type="AlphaFoldDB" id="A0A699XRG8"/>
<organism evidence="2">
    <name type="scientific">Tanacetum cinerariifolium</name>
    <name type="common">Dalmatian daisy</name>
    <name type="synonym">Chrysanthemum cinerariifolium</name>
    <dbReference type="NCBI Taxonomy" id="118510"/>
    <lineage>
        <taxon>Eukaryota</taxon>
        <taxon>Viridiplantae</taxon>
        <taxon>Streptophyta</taxon>
        <taxon>Embryophyta</taxon>
        <taxon>Tracheophyta</taxon>
        <taxon>Spermatophyta</taxon>
        <taxon>Magnoliopsida</taxon>
        <taxon>eudicotyledons</taxon>
        <taxon>Gunneridae</taxon>
        <taxon>Pentapetalae</taxon>
        <taxon>asterids</taxon>
        <taxon>campanulids</taxon>
        <taxon>Asterales</taxon>
        <taxon>Asteraceae</taxon>
        <taxon>Asteroideae</taxon>
        <taxon>Anthemideae</taxon>
        <taxon>Anthemidinae</taxon>
        <taxon>Tanacetum</taxon>
    </lineage>
</organism>
<dbReference type="EMBL" id="BKCJ011879415">
    <property type="protein sequence ID" value="GFD60558.1"/>
    <property type="molecule type" value="Genomic_DNA"/>
</dbReference>
<sequence>PDADVPGGCRSVIRLRAVAGQSTARPFAAYPVRRLRDGHGDQHHALHRDGCPADAAGHRL</sequence>
<evidence type="ECO:0000256" key="1">
    <source>
        <dbReference type="SAM" id="MobiDB-lite"/>
    </source>
</evidence>
<gene>
    <name evidence="2" type="ORF">Tci_932527</name>
</gene>
<name>A0A699XRG8_TANCI</name>
<protein>
    <submittedName>
        <fullName evidence="2">Uncharacterized protein</fullName>
    </submittedName>
</protein>